<feature type="domain" description="GST C-terminal" evidence="5">
    <location>
        <begin position="91"/>
        <end position="222"/>
    </location>
</feature>
<keyword evidence="3" id="KW-0963">Cytoplasm</keyword>
<dbReference type="FunFam" id="1.20.1050.10:FF:000018">
    <property type="entry name" value="Glutathione S-transferase U20"/>
    <property type="match status" value="1"/>
</dbReference>
<dbReference type="EC" id="2.5.1.18" evidence="3"/>
<gene>
    <name evidence="6" type="ORF">QVD17_15555</name>
</gene>
<organism evidence="6 7">
    <name type="scientific">Tagetes erecta</name>
    <name type="common">African marigold</name>
    <dbReference type="NCBI Taxonomy" id="13708"/>
    <lineage>
        <taxon>Eukaryota</taxon>
        <taxon>Viridiplantae</taxon>
        <taxon>Streptophyta</taxon>
        <taxon>Embryophyta</taxon>
        <taxon>Tracheophyta</taxon>
        <taxon>Spermatophyta</taxon>
        <taxon>Magnoliopsida</taxon>
        <taxon>eudicotyledons</taxon>
        <taxon>Gunneridae</taxon>
        <taxon>Pentapetalae</taxon>
        <taxon>asterids</taxon>
        <taxon>campanulids</taxon>
        <taxon>Asterales</taxon>
        <taxon>Asteraceae</taxon>
        <taxon>Asteroideae</taxon>
        <taxon>Heliantheae alliance</taxon>
        <taxon>Tageteae</taxon>
        <taxon>Tagetes</taxon>
    </lineage>
</organism>
<evidence type="ECO:0000256" key="2">
    <source>
        <dbReference type="ARBA" id="ARBA00047960"/>
    </source>
</evidence>
<feature type="domain" description="GST N-terminal" evidence="4">
    <location>
        <begin position="5"/>
        <end position="85"/>
    </location>
</feature>
<dbReference type="InterPro" id="IPR010987">
    <property type="entry name" value="Glutathione-S-Trfase_C-like"/>
</dbReference>
<comment type="similarity">
    <text evidence="3">Belongs to the GST superfamily.</text>
</comment>
<dbReference type="SFLD" id="SFLDS00019">
    <property type="entry name" value="Glutathione_Transferase_(cytos"/>
    <property type="match status" value="1"/>
</dbReference>
<dbReference type="CDD" id="cd03058">
    <property type="entry name" value="GST_N_Tau"/>
    <property type="match status" value="1"/>
</dbReference>
<dbReference type="Pfam" id="PF13410">
    <property type="entry name" value="GST_C_2"/>
    <property type="match status" value="1"/>
</dbReference>
<evidence type="ECO:0000256" key="1">
    <source>
        <dbReference type="ARBA" id="ARBA00022679"/>
    </source>
</evidence>
<name>A0AAD8KPE3_TARER</name>
<dbReference type="PANTHER" id="PTHR11260:SF773">
    <property type="entry name" value="GLUTATHIONE S-TRANSFERASE U26"/>
    <property type="match status" value="1"/>
</dbReference>
<dbReference type="PROSITE" id="PS50404">
    <property type="entry name" value="GST_NTER"/>
    <property type="match status" value="1"/>
</dbReference>
<dbReference type="SFLD" id="SFLDG00358">
    <property type="entry name" value="Main_(cytGST)"/>
    <property type="match status" value="1"/>
</dbReference>
<accession>A0AAD8KPE3</accession>
<dbReference type="Gene3D" id="3.40.30.10">
    <property type="entry name" value="Glutaredoxin"/>
    <property type="match status" value="1"/>
</dbReference>
<evidence type="ECO:0000313" key="7">
    <source>
        <dbReference type="Proteomes" id="UP001229421"/>
    </source>
</evidence>
<evidence type="ECO:0000259" key="4">
    <source>
        <dbReference type="PROSITE" id="PS50404"/>
    </source>
</evidence>
<dbReference type="InterPro" id="IPR036249">
    <property type="entry name" value="Thioredoxin-like_sf"/>
</dbReference>
<dbReference type="CDD" id="cd03185">
    <property type="entry name" value="GST_C_Tau"/>
    <property type="match status" value="1"/>
</dbReference>
<comment type="caution">
    <text evidence="6">The sequence shown here is derived from an EMBL/GenBank/DDBJ whole genome shotgun (WGS) entry which is preliminary data.</text>
</comment>
<dbReference type="InterPro" id="IPR040079">
    <property type="entry name" value="Glutathione_S-Trfase"/>
</dbReference>
<dbReference type="AlphaFoldDB" id="A0AAD8KPE3"/>
<dbReference type="Gene3D" id="1.20.1050.10">
    <property type="match status" value="1"/>
</dbReference>
<dbReference type="SFLD" id="SFLDG01152">
    <property type="entry name" value="Main.3:_Omega-_and_Tau-like"/>
    <property type="match status" value="1"/>
</dbReference>
<dbReference type="PANTHER" id="PTHR11260">
    <property type="entry name" value="GLUTATHIONE S-TRANSFERASE, GST, SUPERFAMILY, GST DOMAIN CONTAINING"/>
    <property type="match status" value="1"/>
</dbReference>
<keyword evidence="7" id="KW-1185">Reference proteome</keyword>
<dbReference type="InterPro" id="IPR045073">
    <property type="entry name" value="Omega/Tau-like"/>
</dbReference>
<dbReference type="GO" id="GO:0004364">
    <property type="term" value="F:glutathione transferase activity"/>
    <property type="evidence" value="ECO:0007669"/>
    <property type="project" value="UniProtKB-UniRule"/>
</dbReference>
<dbReference type="InterPro" id="IPR045074">
    <property type="entry name" value="GST_C_Tau"/>
</dbReference>
<dbReference type="EMBL" id="JAUHHV010000004">
    <property type="protein sequence ID" value="KAK1426875.1"/>
    <property type="molecule type" value="Genomic_DNA"/>
</dbReference>
<reference evidence="6" key="1">
    <citation type="journal article" date="2023" name="bioRxiv">
        <title>Improved chromosome-level genome assembly for marigold (Tagetes erecta).</title>
        <authorList>
            <person name="Jiang F."/>
            <person name="Yuan L."/>
            <person name="Wang S."/>
            <person name="Wang H."/>
            <person name="Xu D."/>
            <person name="Wang A."/>
            <person name="Fan W."/>
        </authorList>
    </citation>
    <scope>NUCLEOTIDE SEQUENCE</scope>
    <source>
        <strain evidence="6">WSJ</strain>
        <tissue evidence="6">Leaf</tissue>
    </source>
</reference>
<dbReference type="Proteomes" id="UP001229421">
    <property type="component" value="Unassembled WGS sequence"/>
</dbReference>
<protein>
    <recommendedName>
        <fullName evidence="3">Glutathione S-transferase</fullName>
        <ecNumber evidence="3">2.5.1.18</ecNumber>
    </recommendedName>
</protein>
<comment type="catalytic activity">
    <reaction evidence="2 3">
        <text>RX + glutathione = an S-substituted glutathione + a halide anion + H(+)</text>
        <dbReference type="Rhea" id="RHEA:16437"/>
        <dbReference type="ChEBI" id="CHEBI:15378"/>
        <dbReference type="ChEBI" id="CHEBI:16042"/>
        <dbReference type="ChEBI" id="CHEBI:17792"/>
        <dbReference type="ChEBI" id="CHEBI:57925"/>
        <dbReference type="ChEBI" id="CHEBI:90779"/>
        <dbReference type="EC" id="2.5.1.18"/>
    </reaction>
</comment>
<dbReference type="Pfam" id="PF02798">
    <property type="entry name" value="GST_N"/>
    <property type="match status" value="1"/>
</dbReference>
<dbReference type="InterPro" id="IPR036282">
    <property type="entry name" value="Glutathione-S-Trfase_C_sf"/>
</dbReference>
<dbReference type="FunFam" id="3.40.30.10:FF:000014">
    <property type="entry name" value="Tau class glutathione S-transferase"/>
    <property type="match status" value="1"/>
</dbReference>
<comment type="function">
    <text evidence="3">Is involved in the conjugation of reduced glutathione to a wide number of exogenous and endogenous hydrophobic electrophiles.</text>
</comment>
<evidence type="ECO:0000256" key="3">
    <source>
        <dbReference type="RuleBase" id="RU369102"/>
    </source>
</evidence>
<sequence length="224" mass="25940">MAENEEVILLDFWASMFGMRVRIGLAEKGISYDHRQEDLLENKSQLLLEMNPIHKKIPVLIHNGKPICESSIILEYIDETWNDKAPLLPSDAYAKARARFWAGFITNKLDQAGRKVYRTKGEEHEKSRQEFMECLKLLEGELGDKPFFGGENFGYLDVSFIPFYSWFQAYETYGNLNIELECPKLIAWAKRCIQNKESVSNIFPDSSKVFAFVQLLRKKLGIDD</sequence>
<keyword evidence="1 3" id="KW-0808">Transferase</keyword>
<dbReference type="InterPro" id="IPR004045">
    <property type="entry name" value="Glutathione_S-Trfase_N"/>
</dbReference>
<dbReference type="PROSITE" id="PS50405">
    <property type="entry name" value="GST_CTER"/>
    <property type="match status" value="1"/>
</dbReference>
<proteinExistence type="inferred from homology"/>
<dbReference type="SUPFAM" id="SSF47616">
    <property type="entry name" value="GST C-terminal domain-like"/>
    <property type="match status" value="1"/>
</dbReference>
<dbReference type="SUPFAM" id="SSF52833">
    <property type="entry name" value="Thioredoxin-like"/>
    <property type="match status" value="1"/>
</dbReference>
<dbReference type="GO" id="GO:0005829">
    <property type="term" value="C:cytosol"/>
    <property type="evidence" value="ECO:0007669"/>
    <property type="project" value="UniProtKB-SubCell"/>
</dbReference>
<comment type="subcellular location">
    <subcellularLocation>
        <location evidence="3">Cytoplasm</location>
        <location evidence="3">Cytosol</location>
    </subcellularLocation>
</comment>
<evidence type="ECO:0000313" key="6">
    <source>
        <dbReference type="EMBL" id="KAK1426875.1"/>
    </source>
</evidence>
<dbReference type="GO" id="GO:0006749">
    <property type="term" value="P:glutathione metabolic process"/>
    <property type="evidence" value="ECO:0007669"/>
    <property type="project" value="InterPro"/>
</dbReference>
<evidence type="ECO:0000259" key="5">
    <source>
        <dbReference type="PROSITE" id="PS50405"/>
    </source>
</evidence>